<reference evidence="2" key="2">
    <citation type="submission" date="2015-01" db="EMBL/GenBank/DDBJ databases">
        <title>Evolutionary Origins and Diversification of the Mycorrhizal Mutualists.</title>
        <authorList>
            <consortium name="DOE Joint Genome Institute"/>
            <consortium name="Mycorrhizal Genomics Consortium"/>
            <person name="Kohler A."/>
            <person name="Kuo A."/>
            <person name="Nagy L.G."/>
            <person name="Floudas D."/>
            <person name="Copeland A."/>
            <person name="Barry K.W."/>
            <person name="Cichocki N."/>
            <person name="Veneault-Fourrey C."/>
            <person name="LaButti K."/>
            <person name="Lindquist E.A."/>
            <person name="Lipzen A."/>
            <person name="Lundell T."/>
            <person name="Morin E."/>
            <person name="Murat C."/>
            <person name="Riley R."/>
            <person name="Ohm R."/>
            <person name="Sun H."/>
            <person name="Tunlid A."/>
            <person name="Henrissat B."/>
            <person name="Grigoriev I.V."/>
            <person name="Hibbett D.S."/>
            <person name="Martin F."/>
        </authorList>
    </citation>
    <scope>NUCLEOTIDE SEQUENCE [LARGE SCALE GENOMIC DNA]</scope>
    <source>
        <strain evidence="2">h7</strain>
    </source>
</reference>
<keyword evidence="2" id="KW-1185">Reference proteome</keyword>
<proteinExistence type="predicted"/>
<dbReference type="HOGENOM" id="CLU_2867907_0_0_1"/>
<organism evidence="1 2">
    <name type="scientific">Hebeloma cylindrosporum</name>
    <dbReference type="NCBI Taxonomy" id="76867"/>
    <lineage>
        <taxon>Eukaryota</taxon>
        <taxon>Fungi</taxon>
        <taxon>Dikarya</taxon>
        <taxon>Basidiomycota</taxon>
        <taxon>Agaricomycotina</taxon>
        <taxon>Agaricomycetes</taxon>
        <taxon>Agaricomycetidae</taxon>
        <taxon>Agaricales</taxon>
        <taxon>Agaricineae</taxon>
        <taxon>Hymenogastraceae</taxon>
        <taxon>Hebeloma</taxon>
    </lineage>
</organism>
<dbReference type="Proteomes" id="UP000053424">
    <property type="component" value="Unassembled WGS sequence"/>
</dbReference>
<name>A0A0C2Y732_HEBCY</name>
<sequence>MLQEENTRSFGTTGTKQRARYFDICLTYRVFQEFERLGQENRGEGRQDSRRFRGCDGIISRLRC</sequence>
<dbReference type="AlphaFoldDB" id="A0A0C2Y732"/>
<accession>A0A0C2Y732</accession>
<protein>
    <submittedName>
        <fullName evidence="1">Uncharacterized protein</fullName>
    </submittedName>
</protein>
<evidence type="ECO:0000313" key="2">
    <source>
        <dbReference type="Proteomes" id="UP000053424"/>
    </source>
</evidence>
<gene>
    <name evidence="1" type="ORF">M413DRAFT_442285</name>
</gene>
<reference evidence="1 2" key="1">
    <citation type="submission" date="2014-04" db="EMBL/GenBank/DDBJ databases">
        <authorList>
            <consortium name="DOE Joint Genome Institute"/>
            <person name="Kuo A."/>
            <person name="Gay G."/>
            <person name="Dore J."/>
            <person name="Kohler A."/>
            <person name="Nagy L.G."/>
            <person name="Floudas D."/>
            <person name="Copeland A."/>
            <person name="Barry K.W."/>
            <person name="Cichocki N."/>
            <person name="Veneault-Fourrey C."/>
            <person name="LaButti K."/>
            <person name="Lindquist E.A."/>
            <person name="Lipzen A."/>
            <person name="Lundell T."/>
            <person name="Morin E."/>
            <person name="Murat C."/>
            <person name="Sun H."/>
            <person name="Tunlid A."/>
            <person name="Henrissat B."/>
            <person name="Grigoriev I.V."/>
            <person name="Hibbett D.S."/>
            <person name="Martin F."/>
            <person name="Nordberg H.P."/>
            <person name="Cantor M.N."/>
            <person name="Hua S.X."/>
        </authorList>
    </citation>
    <scope>NUCLEOTIDE SEQUENCE [LARGE SCALE GENOMIC DNA]</scope>
    <source>
        <strain evidence="2">h7</strain>
    </source>
</reference>
<dbReference type="EMBL" id="KN831772">
    <property type="protein sequence ID" value="KIM45628.1"/>
    <property type="molecule type" value="Genomic_DNA"/>
</dbReference>
<evidence type="ECO:0000313" key="1">
    <source>
        <dbReference type="EMBL" id="KIM45628.1"/>
    </source>
</evidence>